<dbReference type="RefSeq" id="WP_173203517.1">
    <property type="nucleotide sequence ID" value="NZ_CP053697.2"/>
</dbReference>
<dbReference type="InterPro" id="IPR036513">
    <property type="entry name" value="STAS_dom_sf"/>
</dbReference>
<dbReference type="KEGG" id="pcam:HNE05_01440"/>
<accession>A0A6M8FN64</accession>
<dbReference type="AlphaFoldDB" id="A0A6M8FN64"/>
<name>A0A6M8FN64_9GAMM</name>
<dbReference type="EMBL" id="CP053697">
    <property type="protein sequence ID" value="QKE62088.1"/>
    <property type="molecule type" value="Genomic_DNA"/>
</dbReference>
<organism evidence="2 3">
    <name type="scientific">Aquipseudomonas campi</name>
    <dbReference type="NCBI Taxonomy" id="2731681"/>
    <lineage>
        <taxon>Bacteria</taxon>
        <taxon>Pseudomonadati</taxon>
        <taxon>Pseudomonadota</taxon>
        <taxon>Gammaproteobacteria</taxon>
        <taxon>Pseudomonadales</taxon>
        <taxon>Pseudomonadaceae</taxon>
        <taxon>Aquipseudomonas</taxon>
    </lineage>
</organism>
<dbReference type="InterPro" id="IPR052746">
    <property type="entry name" value="MlaB_ABC_Transporter"/>
</dbReference>
<evidence type="ECO:0000313" key="3">
    <source>
        <dbReference type="Proteomes" id="UP000501379"/>
    </source>
</evidence>
<dbReference type="InterPro" id="IPR002645">
    <property type="entry name" value="STAS_dom"/>
</dbReference>
<dbReference type="PANTHER" id="PTHR35849:SF2">
    <property type="entry name" value="BLR2341 PROTEIN"/>
    <property type="match status" value="1"/>
</dbReference>
<dbReference type="CDD" id="cd07043">
    <property type="entry name" value="STAS_anti-anti-sigma_factors"/>
    <property type="match status" value="1"/>
</dbReference>
<dbReference type="SUPFAM" id="SSF52091">
    <property type="entry name" value="SpoIIaa-like"/>
    <property type="match status" value="1"/>
</dbReference>
<dbReference type="Pfam" id="PF13466">
    <property type="entry name" value="STAS_2"/>
    <property type="match status" value="1"/>
</dbReference>
<dbReference type="PROSITE" id="PS50801">
    <property type="entry name" value="STAS"/>
    <property type="match status" value="1"/>
</dbReference>
<sequence length="112" mass="12293">MSEIHGREEAGRYVAAVQGEFNIYSAAQLKDELLGVLNSHKQLDIDLGAVEDFDSSGVQILLMLKREAQRQKRSLTFVQHAPSVREVLDLLNLVAELGDPLVIPLDATGGRP</sequence>
<gene>
    <name evidence="2" type="ORF">HNE05_01440</name>
</gene>
<dbReference type="Proteomes" id="UP000501379">
    <property type="component" value="Chromosome"/>
</dbReference>
<protein>
    <submittedName>
        <fullName evidence="2">STAS domain-containing protein</fullName>
    </submittedName>
</protein>
<dbReference type="InterPro" id="IPR058548">
    <property type="entry name" value="MlaB-like_STAS"/>
</dbReference>
<proteinExistence type="predicted"/>
<evidence type="ECO:0000313" key="2">
    <source>
        <dbReference type="EMBL" id="QKE62088.1"/>
    </source>
</evidence>
<reference evidence="2" key="1">
    <citation type="submission" date="2020-07" db="EMBL/GenBank/DDBJ databases">
        <title>Nitrate ammonifying Pseudomonas campi sp. nov. isolated from German agricultural grassland.</title>
        <authorList>
            <person name="Timsy T."/>
            <person name="Ulrich A."/>
            <person name="Spanner T."/>
            <person name="Foesel B."/>
            <person name="Kolb S."/>
            <person name="Horn M.A."/>
            <person name="Behrendt U."/>
        </authorList>
    </citation>
    <scope>NUCLEOTIDE SEQUENCE</scope>
    <source>
        <strain evidence="2">S1-A32-2</strain>
    </source>
</reference>
<dbReference type="Gene3D" id="3.30.750.24">
    <property type="entry name" value="STAS domain"/>
    <property type="match status" value="1"/>
</dbReference>
<feature type="domain" description="STAS" evidence="1">
    <location>
        <begin position="2"/>
        <end position="93"/>
    </location>
</feature>
<keyword evidence="3" id="KW-1185">Reference proteome</keyword>
<evidence type="ECO:0000259" key="1">
    <source>
        <dbReference type="PROSITE" id="PS50801"/>
    </source>
</evidence>
<dbReference type="PANTHER" id="PTHR35849">
    <property type="entry name" value="BLR2341 PROTEIN"/>
    <property type="match status" value="1"/>
</dbReference>